<proteinExistence type="predicted"/>
<dbReference type="STRING" id="74649.A0A2P6QSY0"/>
<accession>A0A2P6QSY0</accession>
<dbReference type="AlphaFoldDB" id="A0A2P6QSY0"/>
<gene>
    <name evidence="2" type="ORF">RchiOBHm_Chr4g0400841</name>
</gene>
<organism evidence="2 3">
    <name type="scientific">Rosa chinensis</name>
    <name type="common">China rose</name>
    <dbReference type="NCBI Taxonomy" id="74649"/>
    <lineage>
        <taxon>Eukaryota</taxon>
        <taxon>Viridiplantae</taxon>
        <taxon>Streptophyta</taxon>
        <taxon>Embryophyta</taxon>
        <taxon>Tracheophyta</taxon>
        <taxon>Spermatophyta</taxon>
        <taxon>Magnoliopsida</taxon>
        <taxon>eudicotyledons</taxon>
        <taxon>Gunneridae</taxon>
        <taxon>Pentapetalae</taxon>
        <taxon>rosids</taxon>
        <taxon>fabids</taxon>
        <taxon>Rosales</taxon>
        <taxon>Rosaceae</taxon>
        <taxon>Rosoideae</taxon>
        <taxon>Rosoideae incertae sedis</taxon>
        <taxon>Rosa</taxon>
    </lineage>
</organism>
<reference evidence="2 3" key="1">
    <citation type="journal article" date="2018" name="Nat. Genet.">
        <title>The Rosa genome provides new insights in the design of modern roses.</title>
        <authorList>
            <person name="Bendahmane M."/>
        </authorList>
    </citation>
    <scope>NUCLEOTIDE SEQUENCE [LARGE SCALE GENOMIC DNA]</scope>
    <source>
        <strain evidence="3">cv. Old Blush</strain>
    </source>
</reference>
<dbReference type="OrthoDB" id="1928288at2759"/>
<evidence type="ECO:0000313" key="2">
    <source>
        <dbReference type="EMBL" id="PRQ37283.1"/>
    </source>
</evidence>
<sequence>MGTKIEYSINILGGASQGSNSLAVRRVDDWDYFQKSGLKEKYQKTRFEDNLRNSMDRMLDKHNMDTIRKTMQMHEDTFRHQICELHRLYSVQKMLMDELNQEIKQNRIWGPMTSSADHIHIHQSQLFNQQHLTAQTASSGYNFHLHRLRDDPNSTERSGSCSGEYTMRISRGFDLERPAAEEDISTGVSTIDQDQTGPSSNMALIKSNNMRSMDVYDEDSEEVELTLSIGSSKSKKRSKPYLRPHLGCSELVINKEKVLDSPASFKSDRGDCSDPTTPMSSSSATVDQERKQPHWLLHGLKLK</sequence>
<dbReference type="EMBL" id="PDCK01000042">
    <property type="protein sequence ID" value="PRQ37283.1"/>
    <property type="molecule type" value="Genomic_DNA"/>
</dbReference>
<dbReference type="PANTHER" id="PTHR33167:SF33">
    <property type="entry name" value="MYB-CC TYPE TRANSCRIPTION FACTOR LHEQLE-CONTAINING DOMAIN-CONTAINING PROTEIN"/>
    <property type="match status" value="1"/>
</dbReference>
<evidence type="ECO:0000313" key="3">
    <source>
        <dbReference type="Proteomes" id="UP000238479"/>
    </source>
</evidence>
<protein>
    <submittedName>
        <fullName evidence="2">Uncharacterized protein</fullName>
    </submittedName>
</protein>
<keyword evidence="3" id="KW-1185">Reference proteome</keyword>
<feature type="region of interest" description="Disordered" evidence="1">
    <location>
        <begin position="262"/>
        <end position="303"/>
    </location>
</feature>
<name>A0A2P6QSY0_ROSCH</name>
<feature type="compositionally biased region" description="Polar residues" evidence="1">
    <location>
        <begin position="274"/>
        <end position="286"/>
    </location>
</feature>
<dbReference type="OMA" id="MGTKLEC"/>
<dbReference type="Proteomes" id="UP000238479">
    <property type="component" value="Chromosome 4"/>
</dbReference>
<comment type="caution">
    <text evidence="2">The sequence shown here is derived from an EMBL/GenBank/DDBJ whole genome shotgun (WGS) entry which is preliminary data.</text>
</comment>
<evidence type="ECO:0000256" key="1">
    <source>
        <dbReference type="SAM" id="MobiDB-lite"/>
    </source>
</evidence>
<dbReference type="PANTHER" id="PTHR33167">
    <property type="entry name" value="TRANSCRIPTION FACTOR, PUTATIVE (DUF863)-RELATED"/>
    <property type="match status" value="1"/>
</dbReference>
<dbReference type="Gramene" id="PRQ37283">
    <property type="protein sequence ID" value="PRQ37283"/>
    <property type="gene ID" value="RchiOBHm_Chr4g0400841"/>
</dbReference>